<name>A0ABS0SZE2_9CAUL</name>
<evidence type="ECO:0000313" key="3">
    <source>
        <dbReference type="Proteomes" id="UP000639859"/>
    </source>
</evidence>
<sequence>MQRLAAGKPRSPRLGKIFERRSRVRKFPPASPDASESAVKPAKHGLSRVSEGCGRRFPMAQIWLFGRENSSGCPDFARGCGGLGKPRLRGSFCYYQPVSGSIFLNTGDIQNIYSEIGLIKKIACADQKGDTVTGL</sequence>
<keyword evidence="3" id="KW-1185">Reference proteome</keyword>
<protein>
    <submittedName>
        <fullName evidence="2">Uncharacterized protein</fullName>
    </submittedName>
</protein>
<proteinExistence type="predicted"/>
<organism evidence="2 3">
    <name type="scientific">Caulobacter hibisci</name>
    <dbReference type="NCBI Taxonomy" id="2035993"/>
    <lineage>
        <taxon>Bacteria</taxon>
        <taxon>Pseudomonadati</taxon>
        <taxon>Pseudomonadota</taxon>
        <taxon>Alphaproteobacteria</taxon>
        <taxon>Caulobacterales</taxon>
        <taxon>Caulobacteraceae</taxon>
        <taxon>Caulobacter</taxon>
    </lineage>
</organism>
<feature type="region of interest" description="Disordered" evidence="1">
    <location>
        <begin position="1"/>
        <end position="43"/>
    </location>
</feature>
<gene>
    <name evidence="2" type="ORF">I4Q42_15125</name>
</gene>
<accession>A0ABS0SZE2</accession>
<dbReference type="RefSeq" id="WP_198576915.1">
    <property type="nucleotide sequence ID" value="NZ_JADWOX010000010.1"/>
</dbReference>
<reference evidence="2 3" key="1">
    <citation type="submission" date="2020-11" db="EMBL/GenBank/DDBJ databases">
        <title>genome sequence of strain KACC 18849.</title>
        <authorList>
            <person name="Gao J."/>
            <person name="Zhang X."/>
        </authorList>
    </citation>
    <scope>NUCLEOTIDE SEQUENCE [LARGE SCALE GENOMIC DNA]</scope>
    <source>
        <strain evidence="2 3">KACC 18849</strain>
    </source>
</reference>
<dbReference type="EMBL" id="JADWOX010000010">
    <property type="protein sequence ID" value="MBI1685002.1"/>
    <property type="molecule type" value="Genomic_DNA"/>
</dbReference>
<evidence type="ECO:0000313" key="2">
    <source>
        <dbReference type="EMBL" id="MBI1685002.1"/>
    </source>
</evidence>
<comment type="caution">
    <text evidence="2">The sequence shown here is derived from an EMBL/GenBank/DDBJ whole genome shotgun (WGS) entry which is preliminary data.</text>
</comment>
<dbReference type="Proteomes" id="UP000639859">
    <property type="component" value="Unassembled WGS sequence"/>
</dbReference>
<evidence type="ECO:0000256" key="1">
    <source>
        <dbReference type="SAM" id="MobiDB-lite"/>
    </source>
</evidence>